<reference evidence="3 4" key="2">
    <citation type="journal article" date="2008" name="Nature">
        <title>The Phaeodactylum genome reveals the evolutionary history of diatom genomes.</title>
        <authorList>
            <person name="Bowler C."/>
            <person name="Allen A.E."/>
            <person name="Badger J.H."/>
            <person name="Grimwood J."/>
            <person name="Jabbari K."/>
            <person name="Kuo A."/>
            <person name="Maheswari U."/>
            <person name="Martens C."/>
            <person name="Maumus F."/>
            <person name="Otillar R.P."/>
            <person name="Rayko E."/>
            <person name="Salamov A."/>
            <person name="Vandepoele K."/>
            <person name="Beszteri B."/>
            <person name="Gruber A."/>
            <person name="Heijde M."/>
            <person name="Katinka M."/>
            <person name="Mock T."/>
            <person name="Valentin K."/>
            <person name="Verret F."/>
            <person name="Berges J.A."/>
            <person name="Brownlee C."/>
            <person name="Cadoret J.P."/>
            <person name="Chiovitti A."/>
            <person name="Choi C.J."/>
            <person name="Coesel S."/>
            <person name="De Martino A."/>
            <person name="Detter J.C."/>
            <person name="Durkin C."/>
            <person name="Falciatore A."/>
            <person name="Fournet J."/>
            <person name="Haruta M."/>
            <person name="Huysman M.J."/>
            <person name="Jenkins B.D."/>
            <person name="Jiroutova K."/>
            <person name="Jorgensen R.E."/>
            <person name="Joubert Y."/>
            <person name="Kaplan A."/>
            <person name="Kroger N."/>
            <person name="Kroth P.G."/>
            <person name="La Roche J."/>
            <person name="Lindquist E."/>
            <person name="Lommer M."/>
            <person name="Martin-Jezequel V."/>
            <person name="Lopez P.J."/>
            <person name="Lucas S."/>
            <person name="Mangogna M."/>
            <person name="McGinnis K."/>
            <person name="Medlin L.K."/>
            <person name="Montsant A."/>
            <person name="Oudot-Le Secq M.P."/>
            <person name="Napoli C."/>
            <person name="Obornik M."/>
            <person name="Parker M.S."/>
            <person name="Petit J.L."/>
            <person name="Porcel B.M."/>
            <person name="Poulsen N."/>
            <person name="Robison M."/>
            <person name="Rychlewski L."/>
            <person name="Rynearson T.A."/>
            <person name="Schmutz J."/>
            <person name="Shapiro H."/>
            <person name="Siaut M."/>
            <person name="Stanley M."/>
            <person name="Sussman M.R."/>
            <person name="Taylor A.R."/>
            <person name="Vardi A."/>
            <person name="von Dassow P."/>
            <person name="Vyverman W."/>
            <person name="Willis A."/>
            <person name="Wyrwicz L.S."/>
            <person name="Rokhsar D.S."/>
            <person name="Weissenbach J."/>
            <person name="Armbrust E.V."/>
            <person name="Green B.R."/>
            <person name="Van de Peer Y."/>
            <person name="Grigoriev I.V."/>
        </authorList>
    </citation>
    <scope>NUCLEOTIDE SEQUENCE [LARGE SCALE GENOMIC DNA]</scope>
    <source>
        <strain evidence="3 4">CCMP1335</strain>
    </source>
</reference>
<evidence type="ECO:0000256" key="2">
    <source>
        <dbReference type="SAM" id="Phobius"/>
    </source>
</evidence>
<dbReference type="eggNOG" id="ENOG502T2VC">
    <property type="taxonomic scope" value="Eukaryota"/>
</dbReference>
<sequence>MVNLSAELTDLPSQAKHALRYLRQNAWTIIFVVAVGYFCYYQFLDPLLHRYRAAQSYKSATSPSRIAVLAPDMRRVRLQQQQIAQERSVEAEAERKRKEKEVRERRRVKSPEEERWDRLGGEGVVLGDGENGGRKKSGQVQVKKQR</sequence>
<dbReference type="KEGG" id="tps:THAPSDRAFT_11412"/>
<evidence type="ECO:0000313" key="4">
    <source>
        <dbReference type="Proteomes" id="UP000001449"/>
    </source>
</evidence>
<evidence type="ECO:0000313" key="3">
    <source>
        <dbReference type="EMBL" id="EED87899.1"/>
    </source>
</evidence>
<feature type="compositionally biased region" description="Gly residues" evidence="1">
    <location>
        <begin position="121"/>
        <end position="130"/>
    </location>
</feature>
<keyword evidence="2" id="KW-1133">Transmembrane helix</keyword>
<dbReference type="EMBL" id="CM000652">
    <property type="protein sequence ID" value="EED87899.1"/>
    <property type="molecule type" value="Genomic_DNA"/>
</dbReference>
<dbReference type="PaxDb" id="35128-Thaps11412"/>
<protein>
    <submittedName>
        <fullName evidence="3">Uncharacterized protein</fullName>
    </submittedName>
</protein>
<keyword evidence="2" id="KW-0812">Transmembrane</keyword>
<feature type="region of interest" description="Disordered" evidence="1">
    <location>
        <begin position="87"/>
        <end position="146"/>
    </location>
</feature>
<dbReference type="Proteomes" id="UP000001449">
    <property type="component" value="Chromosome 20"/>
</dbReference>
<accession>B8CEG3</accession>
<evidence type="ECO:0000256" key="1">
    <source>
        <dbReference type="SAM" id="MobiDB-lite"/>
    </source>
</evidence>
<feature type="transmembrane region" description="Helical" evidence="2">
    <location>
        <begin position="26"/>
        <end position="44"/>
    </location>
</feature>
<reference evidence="3 4" key="1">
    <citation type="journal article" date="2004" name="Science">
        <title>The genome of the diatom Thalassiosira pseudonana: ecology, evolution, and metabolism.</title>
        <authorList>
            <person name="Armbrust E.V."/>
            <person name="Berges J.A."/>
            <person name="Bowler C."/>
            <person name="Green B.R."/>
            <person name="Martinez D."/>
            <person name="Putnam N.H."/>
            <person name="Zhou S."/>
            <person name="Allen A.E."/>
            <person name="Apt K.E."/>
            <person name="Bechner M."/>
            <person name="Brzezinski M.A."/>
            <person name="Chaal B.K."/>
            <person name="Chiovitti A."/>
            <person name="Davis A.K."/>
            <person name="Demarest M.S."/>
            <person name="Detter J.C."/>
            <person name="Glavina T."/>
            <person name="Goodstein D."/>
            <person name="Hadi M.Z."/>
            <person name="Hellsten U."/>
            <person name="Hildebrand M."/>
            <person name="Jenkins B.D."/>
            <person name="Jurka J."/>
            <person name="Kapitonov V.V."/>
            <person name="Kroger N."/>
            <person name="Lau W.W."/>
            <person name="Lane T.W."/>
            <person name="Larimer F.W."/>
            <person name="Lippmeier J.C."/>
            <person name="Lucas S."/>
            <person name="Medina M."/>
            <person name="Montsant A."/>
            <person name="Obornik M."/>
            <person name="Parker M.S."/>
            <person name="Palenik B."/>
            <person name="Pazour G.J."/>
            <person name="Richardson P.M."/>
            <person name="Rynearson T.A."/>
            <person name="Saito M.A."/>
            <person name="Schwartz D.C."/>
            <person name="Thamatrakoln K."/>
            <person name="Valentin K."/>
            <person name="Vardi A."/>
            <person name="Wilkerson F.P."/>
            <person name="Rokhsar D.S."/>
        </authorList>
    </citation>
    <scope>NUCLEOTIDE SEQUENCE [LARGE SCALE GENOMIC DNA]</scope>
    <source>
        <strain evidence="3 4">CCMP1335</strain>
    </source>
</reference>
<keyword evidence="4" id="KW-1185">Reference proteome</keyword>
<feature type="compositionally biased region" description="Basic and acidic residues" evidence="1">
    <location>
        <begin position="87"/>
        <end position="120"/>
    </location>
</feature>
<dbReference type="RefSeq" id="XP_002294539.1">
    <property type="nucleotide sequence ID" value="XM_002294503.1"/>
</dbReference>
<dbReference type="GeneID" id="7444849"/>
<dbReference type="AlphaFoldDB" id="B8CEG3"/>
<dbReference type="InParanoid" id="B8CEG3"/>
<keyword evidence="2" id="KW-0472">Membrane</keyword>
<name>B8CEG3_THAPS</name>
<proteinExistence type="predicted"/>
<dbReference type="HOGENOM" id="CLU_1781211_0_0_1"/>
<organism evidence="3 4">
    <name type="scientific">Thalassiosira pseudonana</name>
    <name type="common">Marine diatom</name>
    <name type="synonym">Cyclotella nana</name>
    <dbReference type="NCBI Taxonomy" id="35128"/>
    <lineage>
        <taxon>Eukaryota</taxon>
        <taxon>Sar</taxon>
        <taxon>Stramenopiles</taxon>
        <taxon>Ochrophyta</taxon>
        <taxon>Bacillariophyta</taxon>
        <taxon>Coscinodiscophyceae</taxon>
        <taxon>Thalassiosirophycidae</taxon>
        <taxon>Thalassiosirales</taxon>
        <taxon>Thalassiosiraceae</taxon>
        <taxon>Thalassiosira</taxon>
    </lineage>
</organism>
<gene>
    <name evidence="3" type="ORF">THAPSDRAFT_11412</name>
</gene>